<keyword evidence="4" id="KW-0732">Signal</keyword>
<comment type="cofactor">
    <cofactor evidence="1">
        <name>pyrroloquinoline quinone</name>
        <dbReference type="ChEBI" id="CHEBI:58442"/>
    </cofactor>
</comment>
<dbReference type="SUPFAM" id="SSF50998">
    <property type="entry name" value="Quinoprotein alcohol dehydrogenase-like"/>
    <property type="match status" value="1"/>
</dbReference>
<dbReference type="InterPro" id="IPR011047">
    <property type="entry name" value="Quinoprotein_ADH-like_sf"/>
</dbReference>
<dbReference type="EC" id="1.1.2.6" evidence="6"/>
<dbReference type="RefSeq" id="WP_310272813.1">
    <property type="nucleotide sequence ID" value="NZ_JAVDXU010000006.1"/>
</dbReference>
<dbReference type="GO" id="GO:0047059">
    <property type="term" value="F:polyvinyl alcohol dehydrogenase (cytochrome) activity"/>
    <property type="evidence" value="ECO:0007669"/>
    <property type="project" value="UniProtKB-EC"/>
</dbReference>
<feature type="signal peptide" evidence="4">
    <location>
        <begin position="1"/>
        <end position="29"/>
    </location>
</feature>
<sequence length="534" mass="54325">MKTCFREPTAPTRTLIAAVAMALPLVAAAAQGNEWSSAGGDRENTRSQASEHKLGVGNVNQLAVKWALTTAGDVSATPAVDGDTVYVPDWAGYLYAVNRSNGSVRWAVYLPSVTGIPRDKARATPALGGGKVVIGTQGSILAGGGPGAKVLAFDKDTGALVWSTQADPHIAAVITQSATIHGEQVFVGVASQEEALAAFVPGYQLSFRGSMLALDLKSGAIRWKTTLAPAGYTGNAVWGSSPAVDTSRGAVYIATGNNYSVPPAVLACVAAAGADPVAKAACLPANDHFDSVLALDMKTGAVRWATRAIPYDAWTVDCIPFVGDGSNCPSPAGPDYDFGQAPALFKSKAGKGKPVELLGLGQKSGQYWALNPDTGAVAWVTQAGPGGTAGGLQWGSAVDGTRVYTANANSNGVPWMPMGAGAPTTRGAWFGLDAATGAMLWQTLDPLPPGGFGGGPSGPVTTANGVVYACSLDASGRMYAMNGASGAILWSYPSGGSCLSGAAIADGTLYWGSGYSNFGFGTPNSKLYAFSLPD</sequence>
<dbReference type="Pfam" id="PF13360">
    <property type="entry name" value="PQQ_2"/>
    <property type="match status" value="2"/>
</dbReference>
<keyword evidence="7" id="KW-1185">Reference proteome</keyword>
<organism evidence="6 7">
    <name type="scientific">Roseateles saccharophilus</name>
    <name type="common">Pseudomonas saccharophila</name>
    <dbReference type="NCBI Taxonomy" id="304"/>
    <lineage>
        <taxon>Bacteria</taxon>
        <taxon>Pseudomonadati</taxon>
        <taxon>Pseudomonadota</taxon>
        <taxon>Betaproteobacteria</taxon>
        <taxon>Burkholderiales</taxon>
        <taxon>Sphaerotilaceae</taxon>
        <taxon>Roseateles</taxon>
    </lineage>
</organism>
<comment type="similarity">
    <text evidence="2">Belongs to the bacterial PQQ dehydrogenase family.</text>
</comment>
<evidence type="ECO:0000256" key="3">
    <source>
        <dbReference type="ARBA" id="ARBA00023002"/>
    </source>
</evidence>
<reference evidence="6 7" key="1">
    <citation type="submission" date="2023-07" db="EMBL/GenBank/DDBJ databases">
        <title>Sorghum-associated microbial communities from plants grown in Nebraska, USA.</title>
        <authorList>
            <person name="Schachtman D."/>
        </authorList>
    </citation>
    <scope>NUCLEOTIDE SEQUENCE [LARGE SCALE GENOMIC DNA]</scope>
    <source>
        <strain evidence="6 7">BE314</strain>
    </source>
</reference>
<feature type="domain" description="Pyrrolo-quinoline quinone repeat" evidence="5">
    <location>
        <begin position="66"/>
        <end position="306"/>
    </location>
</feature>
<evidence type="ECO:0000256" key="2">
    <source>
        <dbReference type="ARBA" id="ARBA00008156"/>
    </source>
</evidence>
<evidence type="ECO:0000256" key="1">
    <source>
        <dbReference type="ARBA" id="ARBA00001931"/>
    </source>
</evidence>
<feature type="chain" id="PRO_5046274316" evidence="4">
    <location>
        <begin position="30"/>
        <end position="534"/>
    </location>
</feature>
<name>A0ABU1YW49_ROSSA</name>
<accession>A0ABU1YW49</accession>
<dbReference type="Gene3D" id="2.40.128.630">
    <property type="match status" value="1"/>
</dbReference>
<gene>
    <name evidence="6" type="ORF">J2X20_005638</name>
</gene>
<keyword evidence="3 6" id="KW-0560">Oxidoreductase</keyword>
<dbReference type="PANTHER" id="PTHR32303:SF10">
    <property type="entry name" value="OUTER MEMBRANE PROTEIN ASSEMBLY FACTOR BAMB"/>
    <property type="match status" value="1"/>
</dbReference>
<dbReference type="InterPro" id="IPR018391">
    <property type="entry name" value="PQQ_b-propeller_rpt"/>
</dbReference>
<evidence type="ECO:0000313" key="6">
    <source>
        <dbReference type="EMBL" id="MDR7272953.1"/>
    </source>
</evidence>
<evidence type="ECO:0000313" key="7">
    <source>
        <dbReference type="Proteomes" id="UP001180453"/>
    </source>
</evidence>
<comment type="caution">
    <text evidence="6">The sequence shown here is derived from an EMBL/GenBank/DDBJ whole genome shotgun (WGS) entry which is preliminary data.</text>
</comment>
<dbReference type="Gene3D" id="2.140.10.10">
    <property type="entry name" value="Quinoprotein alcohol dehydrogenase-like superfamily"/>
    <property type="match status" value="1"/>
</dbReference>
<evidence type="ECO:0000259" key="5">
    <source>
        <dbReference type="Pfam" id="PF13360"/>
    </source>
</evidence>
<feature type="domain" description="Pyrrolo-quinoline quinone repeat" evidence="5">
    <location>
        <begin position="432"/>
        <end position="510"/>
    </location>
</feature>
<dbReference type="InterPro" id="IPR002372">
    <property type="entry name" value="PQQ_rpt_dom"/>
</dbReference>
<evidence type="ECO:0000256" key="4">
    <source>
        <dbReference type="SAM" id="SignalP"/>
    </source>
</evidence>
<proteinExistence type="inferred from homology"/>
<dbReference type="EMBL" id="JAVDXU010000006">
    <property type="protein sequence ID" value="MDR7272953.1"/>
    <property type="molecule type" value="Genomic_DNA"/>
</dbReference>
<dbReference type="SMART" id="SM00564">
    <property type="entry name" value="PQQ"/>
    <property type="match status" value="7"/>
</dbReference>
<dbReference type="Proteomes" id="UP001180453">
    <property type="component" value="Unassembled WGS sequence"/>
</dbReference>
<dbReference type="PANTHER" id="PTHR32303">
    <property type="entry name" value="QUINOPROTEIN ALCOHOL DEHYDROGENASE (CYTOCHROME C)"/>
    <property type="match status" value="1"/>
</dbReference>
<protein>
    <submittedName>
        <fullName evidence="6">Polyvinyl alcohol dehydrogenase (Cytochrome)</fullName>
        <ecNumber evidence="6">1.1.2.6</ecNumber>
    </submittedName>
</protein>